<keyword evidence="6 12" id="KW-0028">Amino-acid biosynthesis</keyword>
<dbReference type="NCBIfam" id="TIGR00674">
    <property type="entry name" value="dapA"/>
    <property type="match status" value="1"/>
</dbReference>
<proteinExistence type="inferred from homology"/>
<comment type="catalytic activity">
    <reaction evidence="11 12">
        <text>L-aspartate 4-semialdehyde + pyruvate = (2S,4S)-4-hydroxy-2,3,4,5-tetrahydrodipicolinate + H2O + H(+)</text>
        <dbReference type="Rhea" id="RHEA:34171"/>
        <dbReference type="ChEBI" id="CHEBI:15361"/>
        <dbReference type="ChEBI" id="CHEBI:15377"/>
        <dbReference type="ChEBI" id="CHEBI:15378"/>
        <dbReference type="ChEBI" id="CHEBI:67139"/>
        <dbReference type="ChEBI" id="CHEBI:537519"/>
        <dbReference type="EC" id="4.3.3.7"/>
    </reaction>
</comment>
<dbReference type="STRING" id="1886670.PTI45_01907"/>
<evidence type="ECO:0000256" key="5">
    <source>
        <dbReference type="ARBA" id="ARBA00022490"/>
    </source>
</evidence>
<keyword evidence="10 12" id="KW-0704">Schiff base</keyword>
<keyword evidence="7 12" id="KW-0220">Diaminopimelate biosynthesis</keyword>
<dbReference type="InterPro" id="IPR005263">
    <property type="entry name" value="DapA"/>
</dbReference>
<evidence type="ECO:0000256" key="1">
    <source>
        <dbReference type="ARBA" id="ARBA00003294"/>
    </source>
</evidence>
<feature type="site" description="Part of a proton relay during catalysis" evidence="12">
    <location>
        <position position="110"/>
    </location>
</feature>
<evidence type="ECO:0000313" key="17">
    <source>
        <dbReference type="Proteomes" id="UP000094578"/>
    </source>
</evidence>
<dbReference type="InterPro" id="IPR002220">
    <property type="entry name" value="DapA-like"/>
</dbReference>
<dbReference type="Gene3D" id="3.20.20.70">
    <property type="entry name" value="Aldolase class I"/>
    <property type="match status" value="1"/>
</dbReference>
<gene>
    <name evidence="12 16" type="primary">dapA</name>
    <name evidence="16" type="ORF">PTI45_01907</name>
</gene>
<keyword evidence="8 12" id="KW-0457">Lysine biosynthesis</keyword>
<feature type="binding site" evidence="12 15">
    <location>
        <position position="48"/>
    </location>
    <ligand>
        <name>pyruvate</name>
        <dbReference type="ChEBI" id="CHEBI:15361"/>
    </ligand>
</feature>
<dbReference type="GO" id="GO:0008840">
    <property type="term" value="F:4-hydroxy-tetrahydrodipicolinate synthase activity"/>
    <property type="evidence" value="ECO:0007669"/>
    <property type="project" value="UniProtKB-UniRule"/>
</dbReference>
<feature type="site" description="Part of a proton relay during catalysis" evidence="12">
    <location>
        <position position="47"/>
    </location>
</feature>
<sequence length="292" mass="31739">MVDFGRLMTAMITPFNEQDEIDWDATARLIDYLIDVQKSESLVVCGTTGESPTLSDEEKLQMFEFSVKHAAGRCKIIAGTGSNETRHSIHLTREASKLGIDGVLIVVPYYNKPNQAGIYEHFKVIAQATELPVIMYNVPGRTITSMSVTTTLKLAEISNIVGTKECASIEQVTQIVAHAPEGFQVYSGDDSSGLPALAVGAHGIISVASHVVGAEMTDMIEAYLAGRPVEAAKLNQKLFPIFKGLFESPEPLPNPSAVKYALSKRGFGNGNVRLPLLPPTDQEQQFIDQLFV</sequence>
<dbReference type="GO" id="GO:0009089">
    <property type="term" value="P:lysine biosynthetic process via diaminopimelate"/>
    <property type="evidence" value="ECO:0007669"/>
    <property type="project" value="UniProtKB-UniRule"/>
</dbReference>
<dbReference type="RefSeq" id="WP_083243445.1">
    <property type="nucleotide sequence ID" value="NZ_MDER01000035.1"/>
</dbReference>
<name>A0A1E3L468_9BACL</name>
<dbReference type="PIRSF" id="PIRSF001365">
    <property type="entry name" value="DHDPS"/>
    <property type="match status" value="1"/>
</dbReference>
<comment type="similarity">
    <text evidence="3 12 13">Belongs to the DapA family.</text>
</comment>
<dbReference type="GO" id="GO:0005829">
    <property type="term" value="C:cytosol"/>
    <property type="evidence" value="ECO:0007669"/>
    <property type="project" value="TreeGrafter"/>
</dbReference>
<evidence type="ECO:0000256" key="4">
    <source>
        <dbReference type="ARBA" id="ARBA00012086"/>
    </source>
</evidence>
<dbReference type="PRINTS" id="PR00146">
    <property type="entry name" value="DHPICSNTHASE"/>
</dbReference>
<evidence type="ECO:0000256" key="9">
    <source>
        <dbReference type="ARBA" id="ARBA00023239"/>
    </source>
</evidence>
<evidence type="ECO:0000256" key="2">
    <source>
        <dbReference type="ARBA" id="ARBA00005120"/>
    </source>
</evidence>
<feature type="active site" description="Proton donor/acceptor" evidence="12 14">
    <location>
        <position position="136"/>
    </location>
</feature>
<evidence type="ECO:0000256" key="12">
    <source>
        <dbReference type="HAMAP-Rule" id="MF_00418"/>
    </source>
</evidence>
<evidence type="ECO:0000256" key="8">
    <source>
        <dbReference type="ARBA" id="ARBA00023154"/>
    </source>
</evidence>
<comment type="function">
    <text evidence="1 12">Catalyzes the condensation of (S)-aspartate-beta-semialdehyde [(S)-ASA] and pyruvate to 4-hydroxy-tetrahydrodipicolinate (HTPA).</text>
</comment>
<keyword evidence="5 12" id="KW-0963">Cytoplasm</keyword>
<protein>
    <recommendedName>
        <fullName evidence="4 12">4-hydroxy-tetrahydrodipicolinate synthase</fullName>
        <shortName evidence="12">HTPA synthase</shortName>
        <ecNumber evidence="4 12">4.3.3.7</ecNumber>
    </recommendedName>
</protein>
<dbReference type="InterPro" id="IPR020624">
    <property type="entry name" value="Schiff_base-form_aldolases_CS"/>
</dbReference>
<evidence type="ECO:0000256" key="13">
    <source>
        <dbReference type="PIRNR" id="PIRNR001365"/>
    </source>
</evidence>
<dbReference type="PROSITE" id="PS00665">
    <property type="entry name" value="DHDPS_1"/>
    <property type="match status" value="1"/>
</dbReference>
<dbReference type="PANTHER" id="PTHR12128:SF66">
    <property type="entry name" value="4-HYDROXY-2-OXOGLUTARATE ALDOLASE, MITOCHONDRIAL"/>
    <property type="match status" value="1"/>
</dbReference>
<evidence type="ECO:0000256" key="11">
    <source>
        <dbReference type="ARBA" id="ARBA00047836"/>
    </source>
</evidence>
<comment type="subunit">
    <text evidence="12">Homotetramer; dimer of dimers.</text>
</comment>
<accession>A0A1E3L468</accession>
<comment type="pathway">
    <text evidence="2 12">Amino-acid biosynthesis; L-lysine biosynthesis via DAP pathway; (S)-tetrahydrodipicolinate from L-aspartate: step 3/4.</text>
</comment>
<dbReference type="UniPathway" id="UPA00034">
    <property type="reaction ID" value="UER00017"/>
</dbReference>
<dbReference type="CDD" id="cd00950">
    <property type="entry name" value="DHDPS"/>
    <property type="match status" value="1"/>
</dbReference>
<keyword evidence="17" id="KW-1185">Reference proteome</keyword>
<keyword evidence="9 12" id="KW-0456">Lyase</keyword>
<evidence type="ECO:0000256" key="15">
    <source>
        <dbReference type="PIRSR" id="PIRSR001365-2"/>
    </source>
</evidence>
<evidence type="ECO:0000256" key="10">
    <source>
        <dbReference type="ARBA" id="ARBA00023270"/>
    </source>
</evidence>
<dbReference type="SUPFAM" id="SSF51569">
    <property type="entry name" value="Aldolase"/>
    <property type="match status" value="1"/>
</dbReference>
<organism evidence="16 17">
    <name type="scientific">Paenibacillus nuruki</name>
    <dbReference type="NCBI Taxonomy" id="1886670"/>
    <lineage>
        <taxon>Bacteria</taxon>
        <taxon>Bacillati</taxon>
        <taxon>Bacillota</taxon>
        <taxon>Bacilli</taxon>
        <taxon>Bacillales</taxon>
        <taxon>Paenibacillaceae</taxon>
        <taxon>Paenibacillus</taxon>
    </lineage>
</organism>
<reference evidence="16 17" key="1">
    <citation type="submission" date="2016-08" db="EMBL/GenBank/DDBJ databases">
        <title>Genome sequencing of Paenibacillus sp. TI45-13ar, isolated from Korean traditional nuruk.</title>
        <authorList>
            <person name="Kim S.-J."/>
        </authorList>
    </citation>
    <scope>NUCLEOTIDE SEQUENCE [LARGE SCALE GENOMIC DNA]</scope>
    <source>
        <strain evidence="16 17">TI45-13ar</strain>
    </source>
</reference>
<dbReference type="PANTHER" id="PTHR12128">
    <property type="entry name" value="DIHYDRODIPICOLINATE SYNTHASE"/>
    <property type="match status" value="1"/>
</dbReference>
<dbReference type="AlphaFoldDB" id="A0A1E3L468"/>
<feature type="active site" description="Schiff-base intermediate with substrate" evidence="12 14">
    <location>
        <position position="164"/>
    </location>
</feature>
<evidence type="ECO:0000313" key="16">
    <source>
        <dbReference type="EMBL" id="ODP28612.1"/>
    </source>
</evidence>
<dbReference type="HAMAP" id="MF_00418">
    <property type="entry name" value="DapA"/>
    <property type="match status" value="1"/>
</dbReference>
<dbReference type="SMART" id="SM01130">
    <property type="entry name" value="DHDPS"/>
    <property type="match status" value="1"/>
</dbReference>
<evidence type="ECO:0000256" key="7">
    <source>
        <dbReference type="ARBA" id="ARBA00022915"/>
    </source>
</evidence>
<dbReference type="EC" id="4.3.3.7" evidence="4 12"/>
<dbReference type="Proteomes" id="UP000094578">
    <property type="component" value="Unassembled WGS sequence"/>
</dbReference>
<dbReference type="EMBL" id="MDER01000035">
    <property type="protein sequence ID" value="ODP28612.1"/>
    <property type="molecule type" value="Genomic_DNA"/>
</dbReference>
<dbReference type="GO" id="GO:0019877">
    <property type="term" value="P:diaminopimelate biosynthetic process"/>
    <property type="evidence" value="ECO:0007669"/>
    <property type="project" value="UniProtKB-UniRule"/>
</dbReference>
<comment type="caution">
    <text evidence="16">The sequence shown here is derived from an EMBL/GenBank/DDBJ whole genome shotgun (WGS) entry which is preliminary data.</text>
</comment>
<evidence type="ECO:0000256" key="6">
    <source>
        <dbReference type="ARBA" id="ARBA00022605"/>
    </source>
</evidence>
<evidence type="ECO:0000256" key="3">
    <source>
        <dbReference type="ARBA" id="ARBA00007592"/>
    </source>
</evidence>
<comment type="caution">
    <text evidence="12">Was originally thought to be a dihydrodipicolinate synthase (DHDPS), catalyzing the condensation of (S)-aspartate-beta-semialdehyde [(S)-ASA] and pyruvate to dihydrodipicolinate (DHDP). However, it was shown in E.coli that the product of the enzymatic reaction is not dihydrodipicolinate but in fact (4S)-4-hydroxy-2,3,4,5-tetrahydro-(2S)-dipicolinic acid (HTPA), and that the consecutive dehydration reaction leading to DHDP is not spontaneous but catalyzed by DapB.</text>
</comment>
<comment type="subcellular location">
    <subcellularLocation>
        <location evidence="12">Cytoplasm</location>
    </subcellularLocation>
</comment>
<dbReference type="InterPro" id="IPR013785">
    <property type="entry name" value="Aldolase_TIM"/>
</dbReference>
<dbReference type="PATRIC" id="fig|1886670.3.peg.1940"/>
<evidence type="ECO:0000256" key="14">
    <source>
        <dbReference type="PIRSR" id="PIRSR001365-1"/>
    </source>
</evidence>
<feature type="binding site" evidence="12 15">
    <location>
        <position position="205"/>
    </location>
    <ligand>
        <name>pyruvate</name>
        <dbReference type="ChEBI" id="CHEBI:15361"/>
    </ligand>
</feature>
<dbReference type="Pfam" id="PF00701">
    <property type="entry name" value="DHDPS"/>
    <property type="match status" value="1"/>
</dbReference>